<evidence type="ECO:0000313" key="1">
    <source>
        <dbReference type="Proteomes" id="UP000887565"/>
    </source>
</evidence>
<dbReference type="Proteomes" id="UP000887565">
    <property type="component" value="Unplaced"/>
</dbReference>
<reference evidence="2" key="1">
    <citation type="submission" date="2022-11" db="UniProtKB">
        <authorList>
            <consortium name="WormBaseParasite"/>
        </authorList>
    </citation>
    <scope>IDENTIFICATION</scope>
</reference>
<dbReference type="WBParaSite" id="nRc.2.0.1.t08256-RA">
    <property type="protein sequence ID" value="nRc.2.0.1.t08256-RA"/>
    <property type="gene ID" value="nRc.2.0.1.g08256"/>
</dbReference>
<keyword evidence="1" id="KW-1185">Reference proteome</keyword>
<sequence>MTEATASFKFIGSMALLRRTGEMCPGPGALICNTHTNDNTGNNLECSSYHLQTDKVKQGFQSIVVINCHQITTIITIEIRQITMDLITIGARKWIKIWRR</sequence>
<evidence type="ECO:0000313" key="2">
    <source>
        <dbReference type="WBParaSite" id="nRc.2.0.1.t08256-RA"/>
    </source>
</evidence>
<protein>
    <submittedName>
        <fullName evidence="2">Uncharacterized protein</fullName>
    </submittedName>
</protein>
<proteinExistence type="predicted"/>
<name>A0A915I3E6_ROMCU</name>
<accession>A0A915I3E6</accession>
<organism evidence="1 2">
    <name type="scientific">Romanomermis culicivorax</name>
    <name type="common">Nematode worm</name>
    <dbReference type="NCBI Taxonomy" id="13658"/>
    <lineage>
        <taxon>Eukaryota</taxon>
        <taxon>Metazoa</taxon>
        <taxon>Ecdysozoa</taxon>
        <taxon>Nematoda</taxon>
        <taxon>Enoplea</taxon>
        <taxon>Dorylaimia</taxon>
        <taxon>Mermithida</taxon>
        <taxon>Mermithoidea</taxon>
        <taxon>Mermithidae</taxon>
        <taxon>Romanomermis</taxon>
    </lineage>
</organism>
<dbReference type="AlphaFoldDB" id="A0A915I3E6"/>